<proteinExistence type="predicted"/>
<evidence type="ECO:0000313" key="2">
    <source>
        <dbReference type="Proteomes" id="UP001055811"/>
    </source>
</evidence>
<name>A0ACB9GF08_CICIN</name>
<sequence length="113" mass="12807">MTIRLCFLLFGNFFCRSPKRNRWSSLDPKTGLLHSESQFDSLSQIGDENPFKTRSNSVIVAGFSIDYTNQQNPFVSDLDSITDRVSTSYAFHSFMTFILIFCSGSSNSITVIR</sequence>
<protein>
    <submittedName>
        <fullName evidence="1">Uncharacterized protein</fullName>
    </submittedName>
</protein>
<keyword evidence="2" id="KW-1185">Reference proteome</keyword>
<reference evidence="2" key="1">
    <citation type="journal article" date="2022" name="Mol. Ecol. Resour.">
        <title>The genomes of chicory, endive, great burdock and yacon provide insights into Asteraceae palaeo-polyploidization history and plant inulin production.</title>
        <authorList>
            <person name="Fan W."/>
            <person name="Wang S."/>
            <person name="Wang H."/>
            <person name="Wang A."/>
            <person name="Jiang F."/>
            <person name="Liu H."/>
            <person name="Zhao H."/>
            <person name="Xu D."/>
            <person name="Zhang Y."/>
        </authorList>
    </citation>
    <scope>NUCLEOTIDE SEQUENCE [LARGE SCALE GENOMIC DNA]</scope>
    <source>
        <strain evidence="2">cv. Punajuju</strain>
    </source>
</reference>
<organism evidence="1 2">
    <name type="scientific">Cichorium intybus</name>
    <name type="common">Chicory</name>
    <dbReference type="NCBI Taxonomy" id="13427"/>
    <lineage>
        <taxon>Eukaryota</taxon>
        <taxon>Viridiplantae</taxon>
        <taxon>Streptophyta</taxon>
        <taxon>Embryophyta</taxon>
        <taxon>Tracheophyta</taxon>
        <taxon>Spermatophyta</taxon>
        <taxon>Magnoliopsida</taxon>
        <taxon>eudicotyledons</taxon>
        <taxon>Gunneridae</taxon>
        <taxon>Pentapetalae</taxon>
        <taxon>asterids</taxon>
        <taxon>campanulids</taxon>
        <taxon>Asterales</taxon>
        <taxon>Asteraceae</taxon>
        <taxon>Cichorioideae</taxon>
        <taxon>Cichorieae</taxon>
        <taxon>Cichoriinae</taxon>
        <taxon>Cichorium</taxon>
    </lineage>
</organism>
<accession>A0ACB9GF08</accession>
<evidence type="ECO:0000313" key="1">
    <source>
        <dbReference type="EMBL" id="KAI3781332.1"/>
    </source>
</evidence>
<gene>
    <name evidence="1" type="ORF">L2E82_11344</name>
</gene>
<reference evidence="1 2" key="2">
    <citation type="journal article" date="2022" name="Mol. Ecol. Resour.">
        <title>The genomes of chicory, endive, great burdock and yacon provide insights into Asteraceae paleo-polyploidization history and plant inulin production.</title>
        <authorList>
            <person name="Fan W."/>
            <person name="Wang S."/>
            <person name="Wang H."/>
            <person name="Wang A."/>
            <person name="Jiang F."/>
            <person name="Liu H."/>
            <person name="Zhao H."/>
            <person name="Xu D."/>
            <person name="Zhang Y."/>
        </authorList>
    </citation>
    <scope>NUCLEOTIDE SEQUENCE [LARGE SCALE GENOMIC DNA]</scope>
    <source>
        <strain evidence="2">cv. Punajuju</strain>
        <tissue evidence="1">Leaves</tissue>
    </source>
</reference>
<comment type="caution">
    <text evidence="1">The sequence shown here is derived from an EMBL/GenBank/DDBJ whole genome shotgun (WGS) entry which is preliminary data.</text>
</comment>
<dbReference type="EMBL" id="CM042010">
    <property type="protein sequence ID" value="KAI3781332.1"/>
    <property type="molecule type" value="Genomic_DNA"/>
</dbReference>
<dbReference type="Proteomes" id="UP001055811">
    <property type="component" value="Linkage Group LG02"/>
</dbReference>